<dbReference type="Gene3D" id="3.60.21.10">
    <property type="match status" value="1"/>
</dbReference>
<comment type="caution">
    <text evidence="3">The sequence shown here is derived from an EMBL/GenBank/DDBJ whole genome shotgun (WGS) entry which is preliminary data.</text>
</comment>
<accession>A0A4R1L3E7</accession>
<name>A0A4R1L3E7_9BACT</name>
<dbReference type="PIRSF" id="PIRSF000883">
    <property type="entry name" value="Pesterase_MJ0912"/>
    <property type="match status" value="1"/>
</dbReference>
<dbReference type="OrthoDB" id="9800565at2"/>
<organism evidence="3 4">
    <name type="scientific">Acidipila rosea</name>
    <dbReference type="NCBI Taxonomy" id="768535"/>
    <lineage>
        <taxon>Bacteria</taxon>
        <taxon>Pseudomonadati</taxon>
        <taxon>Acidobacteriota</taxon>
        <taxon>Terriglobia</taxon>
        <taxon>Terriglobales</taxon>
        <taxon>Acidobacteriaceae</taxon>
        <taxon>Acidipila</taxon>
    </lineage>
</organism>
<proteinExistence type="inferred from homology"/>
<comment type="similarity">
    <text evidence="1">Belongs to the metallophosphoesterase superfamily. YfcE family.</text>
</comment>
<dbReference type="AlphaFoldDB" id="A0A4R1L3E7"/>
<dbReference type="SUPFAM" id="SSF56300">
    <property type="entry name" value="Metallo-dependent phosphatases"/>
    <property type="match status" value="1"/>
</dbReference>
<dbReference type="EMBL" id="SMGK01000003">
    <property type="protein sequence ID" value="TCK72514.1"/>
    <property type="molecule type" value="Genomic_DNA"/>
</dbReference>
<dbReference type="RefSeq" id="WP_131995912.1">
    <property type="nucleotide sequence ID" value="NZ_SMGK01000003.1"/>
</dbReference>
<dbReference type="GO" id="GO:0016791">
    <property type="term" value="F:phosphatase activity"/>
    <property type="evidence" value="ECO:0007669"/>
    <property type="project" value="TreeGrafter"/>
</dbReference>
<sequence length="250" mass="27912">MRALILSDIHANLDALNAVLDTAPAYDTVWNLGDIVGYGANPNEVIDRVRGLGEIFVRGNHDRACSGLTGTEDFNPIAGRAARWTQCVLSAEHISWLRHLAAGPITPEASNVSCMHGSPLDEDQYLLSVRDAWEPLQQSPSRINFFGHTHLQGGFATNGDEWYRLQPDYLTHDEAESWQLELREGGRYLLNPGSVGQPRDGDWRAAFAIYDDRAATVTYCRVPYDVRLAQMRIIRAGLPDRLATRLRDGR</sequence>
<reference evidence="3 4" key="1">
    <citation type="submission" date="2019-03" db="EMBL/GenBank/DDBJ databases">
        <title>Genomic Encyclopedia of Type Strains, Phase IV (KMG-IV): sequencing the most valuable type-strain genomes for metagenomic binning, comparative biology and taxonomic classification.</title>
        <authorList>
            <person name="Goeker M."/>
        </authorList>
    </citation>
    <scope>NUCLEOTIDE SEQUENCE [LARGE SCALE GENOMIC DNA]</scope>
    <source>
        <strain evidence="3 4">DSM 103428</strain>
    </source>
</reference>
<dbReference type="CDD" id="cd00838">
    <property type="entry name" value="MPP_superfamily"/>
    <property type="match status" value="1"/>
</dbReference>
<keyword evidence="4" id="KW-1185">Reference proteome</keyword>
<protein>
    <submittedName>
        <fullName evidence="3">Putative phosphodiesterase</fullName>
    </submittedName>
</protein>
<evidence type="ECO:0000259" key="2">
    <source>
        <dbReference type="Pfam" id="PF12850"/>
    </source>
</evidence>
<evidence type="ECO:0000256" key="1">
    <source>
        <dbReference type="ARBA" id="ARBA00008950"/>
    </source>
</evidence>
<dbReference type="InterPro" id="IPR024654">
    <property type="entry name" value="Calcineurin-like_PHP_lpxH"/>
</dbReference>
<dbReference type="Pfam" id="PF12850">
    <property type="entry name" value="Metallophos_2"/>
    <property type="match status" value="1"/>
</dbReference>
<dbReference type="InterPro" id="IPR050126">
    <property type="entry name" value="Ap4A_hydrolase"/>
</dbReference>
<dbReference type="InterPro" id="IPR011152">
    <property type="entry name" value="Pesterase_MJ0912"/>
</dbReference>
<dbReference type="PANTHER" id="PTHR42850">
    <property type="entry name" value="METALLOPHOSPHOESTERASE"/>
    <property type="match status" value="1"/>
</dbReference>
<evidence type="ECO:0000313" key="4">
    <source>
        <dbReference type="Proteomes" id="UP000295210"/>
    </source>
</evidence>
<evidence type="ECO:0000313" key="3">
    <source>
        <dbReference type="EMBL" id="TCK72514.1"/>
    </source>
</evidence>
<gene>
    <name evidence="3" type="ORF">C7378_2096</name>
</gene>
<dbReference type="PANTHER" id="PTHR42850:SF2">
    <property type="entry name" value="BLL5683 PROTEIN"/>
    <property type="match status" value="1"/>
</dbReference>
<dbReference type="InterPro" id="IPR029052">
    <property type="entry name" value="Metallo-depent_PP-like"/>
</dbReference>
<dbReference type="GO" id="GO:0005737">
    <property type="term" value="C:cytoplasm"/>
    <property type="evidence" value="ECO:0007669"/>
    <property type="project" value="TreeGrafter"/>
</dbReference>
<feature type="domain" description="Calcineurin-like phosphoesterase" evidence="2">
    <location>
        <begin position="1"/>
        <end position="209"/>
    </location>
</feature>
<dbReference type="Proteomes" id="UP000295210">
    <property type="component" value="Unassembled WGS sequence"/>
</dbReference>